<dbReference type="PANTHER" id="PTHR41313">
    <property type="entry name" value="ADENINE-SPECIFIC METHYLTRANSFERASE"/>
    <property type="match status" value="1"/>
</dbReference>
<evidence type="ECO:0000256" key="1">
    <source>
        <dbReference type="SAM" id="MobiDB-lite"/>
    </source>
</evidence>
<gene>
    <name evidence="3" type="ORF">PS273GM_10175</name>
</gene>
<evidence type="ECO:0000259" key="2">
    <source>
        <dbReference type="PROSITE" id="PS51194"/>
    </source>
</evidence>
<name>A0A172WPR9_STUST</name>
<dbReference type="OrthoDB" id="9814088at2"/>
<feature type="region of interest" description="Disordered" evidence="1">
    <location>
        <begin position="496"/>
        <end position="520"/>
    </location>
</feature>
<dbReference type="InterPro" id="IPR052933">
    <property type="entry name" value="DNA_Protect_Modify"/>
</dbReference>
<feature type="compositionally biased region" description="Polar residues" evidence="1">
    <location>
        <begin position="501"/>
        <end position="511"/>
    </location>
</feature>
<accession>A0A172WPR9</accession>
<evidence type="ECO:0000313" key="4">
    <source>
        <dbReference type="Proteomes" id="UP000077787"/>
    </source>
</evidence>
<dbReference type="Gene3D" id="3.40.50.300">
    <property type="entry name" value="P-loop containing nucleotide triphosphate hydrolases"/>
    <property type="match status" value="1"/>
</dbReference>
<evidence type="ECO:0000313" key="3">
    <source>
        <dbReference type="EMBL" id="ANF25488.1"/>
    </source>
</evidence>
<dbReference type="SMART" id="SM00490">
    <property type="entry name" value="HELICc"/>
    <property type="match status" value="1"/>
</dbReference>
<dbReference type="SUPFAM" id="SSF52540">
    <property type="entry name" value="P-loop containing nucleoside triphosphate hydrolases"/>
    <property type="match status" value="1"/>
</dbReference>
<dbReference type="InterPro" id="IPR027417">
    <property type="entry name" value="P-loop_NTPase"/>
</dbReference>
<reference evidence="3 4" key="1">
    <citation type="submission" date="2016-05" db="EMBL/GenBank/DDBJ databases">
        <title>Genome sequence of Pseudomonas stutzeri 273 and identification of the exopolysaccharide biosynthesis locus.</title>
        <authorList>
            <person name="Wu S."/>
            <person name="Sun C."/>
        </authorList>
    </citation>
    <scope>NUCLEOTIDE SEQUENCE [LARGE SCALE GENOMIC DNA]</scope>
    <source>
        <strain evidence="3 4">273</strain>
    </source>
</reference>
<dbReference type="EMBL" id="CP015641">
    <property type="protein sequence ID" value="ANF25488.1"/>
    <property type="molecule type" value="Genomic_DNA"/>
</dbReference>
<protein>
    <recommendedName>
        <fullName evidence="2">Helicase C-terminal domain-containing protein</fullName>
    </recommendedName>
</protein>
<dbReference type="Pfam" id="PF00271">
    <property type="entry name" value="Helicase_C"/>
    <property type="match status" value="1"/>
</dbReference>
<dbReference type="Proteomes" id="UP000077787">
    <property type="component" value="Chromosome"/>
</dbReference>
<dbReference type="PROSITE" id="PS51194">
    <property type="entry name" value="HELICASE_CTER"/>
    <property type="match status" value="1"/>
</dbReference>
<feature type="domain" description="Helicase C-terminal" evidence="2">
    <location>
        <begin position="94"/>
        <end position="256"/>
    </location>
</feature>
<organism evidence="3 4">
    <name type="scientific">Stutzerimonas stutzeri</name>
    <name type="common">Pseudomonas stutzeri</name>
    <dbReference type="NCBI Taxonomy" id="316"/>
    <lineage>
        <taxon>Bacteria</taxon>
        <taxon>Pseudomonadati</taxon>
        <taxon>Pseudomonadota</taxon>
        <taxon>Gammaproteobacteria</taxon>
        <taxon>Pseudomonadales</taxon>
        <taxon>Pseudomonadaceae</taxon>
        <taxon>Stutzerimonas</taxon>
    </lineage>
</organism>
<dbReference type="PANTHER" id="PTHR41313:SF1">
    <property type="entry name" value="DNA METHYLASE ADENINE-SPECIFIC DOMAIN-CONTAINING PROTEIN"/>
    <property type="match status" value="1"/>
</dbReference>
<dbReference type="InterPro" id="IPR001650">
    <property type="entry name" value="Helicase_C-like"/>
</dbReference>
<proteinExistence type="predicted"/>
<dbReference type="AlphaFoldDB" id="A0A172WPR9"/>
<sequence length="520" mass="58965">MPAQEEKADTTKLNNPLKITNDARKAGLDFRLIDPEAADEPQTKINVAIENILRLYYEWSTDRGTQLVFCDLSTPKAKKQTSLTPSGAAEDGDDVPALSMDEILAGSAKFSVYDDIKAKLLARGIPESEVRFIHDATTDLQKSKLFDEMNRGDVRILLGSTAKMGAGTNVQRRLVALHHLDAPWRPSDLEQREGRILRQGNALYERDPDNFQIEVLRYATKQTYDSRMWQTIEYKAAGIEQFRKGDSLQRVIEDVAGEAANAAEMKAAATGNPLIFLQVQLSSDLKKLEALYSNHKRNLHSLERRIEWLSSADERADKAVQRWTKEIDRRNAAATPDFKFVAGGRTYGSDDKPALVNRFASVMKEAHQMKTASPWEAPRLVDVGEYRGFKVQVSVHLDTARFTVFGHDSYEPDNMRYSKDDSFSLNGFINRMDNFLDKFEAWRAAAEHGRHREKEELQKAVAEKAKPFSQQARLEALRQDVRDVMSELKIMQGDPEYVSTWKPSSQQQNDQSRYRAKAAS</sequence>